<dbReference type="GO" id="GO:0003723">
    <property type="term" value="F:RNA binding"/>
    <property type="evidence" value="ECO:0007669"/>
    <property type="project" value="InterPro"/>
</dbReference>
<keyword evidence="2 6" id="KW-0489">Methyltransferase</keyword>
<evidence type="ECO:0000256" key="6">
    <source>
        <dbReference type="HAMAP-Rule" id="MF_01885"/>
    </source>
</evidence>
<keyword evidence="5 6" id="KW-0819">tRNA processing</keyword>
<dbReference type="GO" id="GO:0002130">
    <property type="term" value="P:wobble position ribose methylation"/>
    <property type="evidence" value="ECO:0007669"/>
    <property type="project" value="TreeGrafter"/>
</dbReference>
<dbReference type="PANTHER" id="PTHR42971:SF1">
    <property type="entry name" value="TRNA (CYTIDINE(34)-2'-O)-METHYLTRANSFERASE"/>
    <property type="match status" value="1"/>
</dbReference>
<dbReference type="PANTHER" id="PTHR42971">
    <property type="entry name" value="TRNA (CYTIDINE(34)-2'-O)-METHYLTRANSFERASE"/>
    <property type="match status" value="1"/>
</dbReference>
<comment type="subcellular location">
    <subcellularLocation>
        <location evidence="6">Cytoplasm</location>
    </subcellularLocation>
</comment>
<comment type="caution">
    <text evidence="6">Lacks conserved residue(s) required for the propagation of feature annotation.</text>
</comment>
<protein>
    <recommendedName>
        <fullName evidence="6">Putative tRNA (cytidine(34)-2'-O)-methyltransferase</fullName>
        <ecNumber evidence="6">2.1.1.207</ecNumber>
    </recommendedName>
    <alternativeName>
        <fullName evidence="6">tRNA (cytidine/uridine-2'-O-)-methyltransferase</fullName>
    </alternativeName>
</protein>
<comment type="function">
    <text evidence="6">Could methylate the ribose at the nucleotide 34 wobble position in tRNA.</text>
</comment>
<comment type="catalytic activity">
    <reaction evidence="6">
        <text>cytidine(34) in tRNA + S-adenosyl-L-methionine = 2'-O-methylcytidine(34) in tRNA + S-adenosyl-L-homocysteine + H(+)</text>
        <dbReference type="Rhea" id="RHEA:43084"/>
        <dbReference type="Rhea" id="RHEA-COMP:10331"/>
        <dbReference type="Rhea" id="RHEA-COMP:10332"/>
        <dbReference type="ChEBI" id="CHEBI:15378"/>
        <dbReference type="ChEBI" id="CHEBI:57856"/>
        <dbReference type="ChEBI" id="CHEBI:59789"/>
        <dbReference type="ChEBI" id="CHEBI:74495"/>
        <dbReference type="ChEBI" id="CHEBI:82748"/>
        <dbReference type="EC" id="2.1.1.207"/>
    </reaction>
</comment>
<accession>A0A975BPX3</accession>
<keyword evidence="4 6" id="KW-0949">S-adenosyl-L-methionine</keyword>
<dbReference type="KEGG" id="dmm:dnm_053320"/>
<dbReference type="SUPFAM" id="SSF75217">
    <property type="entry name" value="alpha/beta knot"/>
    <property type="match status" value="1"/>
</dbReference>
<organism evidence="9 10">
    <name type="scientific">Desulfonema magnum</name>
    <dbReference type="NCBI Taxonomy" id="45655"/>
    <lineage>
        <taxon>Bacteria</taxon>
        <taxon>Pseudomonadati</taxon>
        <taxon>Thermodesulfobacteriota</taxon>
        <taxon>Desulfobacteria</taxon>
        <taxon>Desulfobacterales</taxon>
        <taxon>Desulfococcaceae</taxon>
        <taxon>Desulfonema</taxon>
    </lineage>
</organism>
<dbReference type="GO" id="GO:0005737">
    <property type="term" value="C:cytoplasm"/>
    <property type="evidence" value="ECO:0007669"/>
    <property type="project" value="UniProtKB-SubCell"/>
</dbReference>
<keyword evidence="1 6" id="KW-0963">Cytoplasm</keyword>
<feature type="binding site" evidence="6 7">
    <location>
        <position position="135"/>
    </location>
    <ligand>
        <name>S-adenosyl-L-methionine</name>
        <dbReference type="ChEBI" id="CHEBI:59789"/>
    </ligand>
</feature>
<comment type="catalytic activity">
    <reaction evidence="6">
        <text>5-carboxymethylaminomethyluridine(34) in tRNA(Leu) + S-adenosyl-L-methionine = 5-carboxymethylaminomethyl-2'-O-methyluridine(34) in tRNA(Leu) + S-adenosyl-L-homocysteine + H(+)</text>
        <dbReference type="Rhea" id="RHEA:43088"/>
        <dbReference type="Rhea" id="RHEA-COMP:10333"/>
        <dbReference type="Rhea" id="RHEA-COMP:10334"/>
        <dbReference type="ChEBI" id="CHEBI:15378"/>
        <dbReference type="ChEBI" id="CHEBI:57856"/>
        <dbReference type="ChEBI" id="CHEBI:59789"/>
        <dbReference type="ChEBI" id="CHEBI:74508"/>
        <dbReference type="ChEBI" id="CHEBI:74511"/>
        <dbReference type="EC" id="2.1.1.207"/>
    </reaction>
</comment>
<dbReference type="CDD" id="cd18094">
    <property type="entry name" value="SpoU-like_TrmL"/>
    <property type="match status" value="1"/>
</dbReference>
<evidence type="ECO:0000256" key="4">
    <source>
        <dbReference type="ARBA" id="ARBA00022691"/>
    </source>
</evidence>
<gene>
    <name evidence="9" type="ORF">dnm_053320</name>
</gene>
<name>A0A975BPX3_9BACT</name>
<dbReference type="InterPro" id="IPR001537">
    <property type="entry name" value="SpoU_MeTrfase"/>
</dbReference>
<evidence type="ECO:0000259" key="8">
    <source>
        <dbReference type="Pfam" id="PF00588"/>
    </source>
</evidence>
<evidence type="ECO:0000313" key="10">
    <source>
        <dbReference type="Proteomes" id="UP000663722"/>
    </source>
</evidence>
<dbReference type="GO" id="GO:0008175">
    <property type="term" value="F:tRNA methyltransferase activity"/>
    <property type="evidence" value="ECO:0007669"/>
    <property type="project" value="UniProtKB-UniRule"/>
</dbReference>
<keyword evidence="3 6" id="KW-0808">Transferase</keyword>
<dbReference type="Gene3D" id="3.40.1280.10">
    <property type="match status" value="1"/>
</dbReference>
<evidence type="ECO:0000256" key="1">
    <source>
        <dbReference type="ARBA" id="ARBA00022490"/>
    </source>
</evidence>
<dbReference type="HAMAP" id="MF_01885">
    <property type="entry name" value="tRNA_methyltr_TrmL"/>
    <property type="match status" value="1"/>
</dbReference>
<evidence type="ECO:0000313" key="9">
    <source>
        <dbReference type="EMBL" id="QTA89282.1"/>
    </source>
</evidence>
<evidence type="ECO:0000256" key="7">
    <source>
        <dbReference type="PIRSR" id="PIRSR029256-1"/>
    </source>
</evidence>
<reference evidence="9" key="1">
    <citation type="journal article" date="2021" name="Microb. Physiol.">
        <title>Proteogenomic Insights into the Physiology of Marine, Sulfate-Reducing, Filamentous Desulfonema limicola and Desulfonema magnum.</title>
        <authorList>
            <person name="Schnaars V."/>
            <person name="Wohlbrand L."/>
            <person name="Scheve S."/>
            <person name="Hinrichs C."/>
            <person name="Reinhardt R."/>
            <person name="Rabus R."/>
        </authorList>
    </citation>
    <scope>NUCLEOTIDE SEQUENCE</scope>
    <source>
        <strain evidence="9">4be13</strain>
    </source>
</reference>
<evidence type="ECO:0000256" key="3">
    <source>
        <dbReference type="ARBA" id="ARBA00022679"/>
    </source>
</evidence>
<dbReference type="Proteomes" id="UP000663722">
    <property type="component" value="Chromosome"/>
</dbReference>
<dbReference type="InterPro" id="IPR016914">
    <property type="entry name" value="TrmL"/>
</dbReference>
<feature type="domain" description="tRNA/rRNA methyltransferase SpoU type" evidence="8">
    <location>
        <begin position="15"/>
        <end position="155"/>
    </location>
</feature>
<keyword evidence="10" id="KW-1185">Reference proteome</keyword>
<dbReference type="InterPro" id="IPR029026">
    <property type="entry name" value="tRNA_m1G_MTases_N"/>
</dbReference>
<evidence type="ECO:0000256" key="2">
    <source>
        <dbReference type="ARBA" id="ARBA00022603"/>
    </source>
</evidence>
<dbReference type="EC" id="2.1.1.207" evidence="6"/>
<dbReference type="GO" id="GO:0008757">
    <property type="term" value="F:S-adenosylmethionine-dependent methyltransferase activity"/>
    <property type="evidence" value="ECO:0007669"/>
    <property type="project" value="UniProtKB-UniRule"/>
</dbReference>
<dbReference type="InterPro" id="IPR029028">
    <property type="entry name" value="Alpha/beta_knot_MTases"/>
</dbReference>
<comment type="similarity">
    <text evidence="6">Belongs to the class IV-like SAM-binding methyltransferase superfamily. RNA methyltransferase TrmH family. TrmL subfamily.</text>
</comment>
<sequence>MKNKFEKNTRVTERHVVLIAPEVHWNTGNIGRTCLGAGAFLHLIRPLGFSLESKQVKRAGLDYWPKVRLFVWENFEEFKENMRPKKEEVALFAKKAEKPFWSMPCPDRLFLIFGSETKGLPETILSVYNQAAYHIPISGKIRCLNLSTAVGIALYESLRSLPPVHAWAS</sequence>
<dbReference type="EMBL" id="CP061800">
    <property type="protein sequence ID" value="QTA89282.1"/>
    <property type="molecule type" value="Genomic_DNA"/>
</dbReference>
<feature type="binding site" evidence="6 7">
    <location>
        <position position="114"/>
    </location>
    <ligand>
        <name>S-adenosyl-L-methionine</name>
        <dbReference type="ChEBI" id="CHEBI:59789"/>
    </ligand>
</feature>
<dbReference type="Pfam" id="PF00588">
    <property type="entry name" value="SpoU_methylase"/>
    <property type="match status" value="1"/>
</dbReference>
<evidence type="ECO:0000256" key="5">
    <source>
        <dbReference type="ARBA" id="ARBA00022694"/>
    </source>
</evidence>
<dbReference type="AlphaFoldDB" id="A0A975BPX3"/>
<dbReference type="PIRSF" id="PIRSF029256">
    <property type="entry name" value="SpoU_TrmH_prd"/>
    <property type="match status" value="1"/>
</dbReference>
<proteinExistence type="inferred from homology"/>